<dbReference type="Gene3D" id="1.20.5.1700">
    <property type="match status" value="1"/>
</dbReference>
<evidence type="ECO:0000256" key="1">
    <source>
        <dbReference type="SAM" id="Coils"/>
    </source>
</evidence>
<dbReference type="GO" id="GO:0060271">
    <property type="term" value="P:cilium assembly"/>
    <property type="evidence" value="ECO:0007669"/>
    <property type="project" value="TreeGrafter"/>
</dbReference>
<dbReference type="AlphaFoldDB" id="E4WSL3"/>
<evidence type="ECO:0000313" key="2">
    <source>
        <dbReference type="EMBL" id="CBY20746.1"/>
    </source>
</evidence>
<feature type="coiled-coil region" evidence="1">
    <location>
        <begin position="183"/>
        <end position="311"/>
    </location>
</feature>
<dbReference type="Proteomes" id="UP000001307">
    <property type="component" value="Unassembled WGS sequence"/>
</dbReference>
<feature type="coiled-coil region" evidence="1">
    <location>
        <begin position="342"/>
        <end position="405"/>
    </location>
</feature>
<keyword evidence="3" id="KW-1185">Reference proteome</keyword>
<reference evidence="2" key="1">
    <citation type="journal article" date="2010" name="Science">
        <title>Plasticity of animal genome architecture unmasked by rapid evolution of a pelagic tunicate.</title>
        <authorList>
            <person name="Denoeud F."/>
            <person name="Henriet S."/>
            <person name="Mungpakdee S."/>
            <person name="Aury J.M."/>
            <person name="Da Silva C."/>
            <person name="Brinkmann H."/>
            <person name="Mikhaleva J."/>
            <person name="Olsen L.C."/>
            <person name="Jubin C."/>
            <person name="Canestro C."/>
            <person name="Bouquet J.M."/>
            <person name="Danks G."/>
            <person name="Poulain J."/>
            <person name="Campsteijn C."/>
            <person name="Adamski M."/>
            <person name="Cross I."/>
            <person name="Yadetie F."/>
            <person name="Muffato M."/>
            <person name="Louis A."/>
            <person name="Butcher S."/>
            <person name="Tsagkogeorga G."/>
            <person name="Konrad A."/>
            <person name="Singh S."/>
            <person name="Jensen M.F."/>
            <person name="Cong E.H."/>
            <person name="Eikeseth-Otteraa H."/>
            <person name="Noel B."/>
            <person name="Anthouard V."/>
            <person name="Porcel B.M."/>
            <person name="Kachouri-Lafond R."/>
            <person name="Nishino A."/>
            <person name="Ugolini M."/>
            <person name="Chourrout P."/>
            <person name="Nishida H."/>
            <person name="Aasland R."/>
            <person name="Huzurbazar S."/>
            <person name="Westhof E."/>
            <person name="Delsuc F."/>
            <person name="Lehrach H."/>
            <person name="Reinhardt R."/>
            <person name="Weissenbach J."/>
            <person name="Roy S.W."/>
            <person name="Artiguenave F."/>
            <person name="Postlethwait J.H."/>
            <person name="Manak J.R."/>
            <person name="Thompson E.M."/>
            <person name="Jaillon O."/>
            <person name="Du Pasquier L."/>
            <person name="Boudinot P."/>
            <person name="Liberles D.A."/>
            <person name="Volff J.N."/>
            <person name="Philippe H."/>
            <person name="Lenhard B."/>
            <person name="Roest Crollius H."/>
            <person name="Wincker P."/>
            <person name="Chourrout D."/>
        </authorList>
    </citation>
    <scope>NUCLEOTIDE SEQUENCE [LARGE SCALE GENOMIC DNA]</scope>
</reference>
<keyword evidence="1" id="KW-0175">Coiled coil</keyword>
<dbReference type="PANTHER" id="PTHR18950">
    <property type="entry name" value="PROGESTERONE-INDUCED BLOCKING FACTOR 1"/>
    <property type="match status" value="1"/>
</dbReference>
<dbReference type="InParanoid" id="E4WSL3"/>
<name>E4WSL3_OIKDI</name>
<dbReference type="OrthoDB" id="299638at2759"/>
<organism evidence="2">
    <name type="scientific">Oikopleura dioica</name>
    <name type="common">Tunicate</name>
    <dbReference type="NCBI Taxonomy" id="34765"/>
    <lineage>
        <taxon>Eukaryota</taxon>
        <taxon>Metazoa</taxon>
        <taxon>Chordata</taxon>
        <taxon>Tunicata</taxon>
        <taxon>Appendicularia</taxon>
        <taxon>Copelata</taxon>
        <taxon>Oikopleuridae</taxon>
        <taxon>Oikopleura</taxon>
    </lineage>
</organism>
<dbReference type="GO" id="GO:0005815">
    <property type="term" value="C:microtubule organizing center"/>
    <property type="evidence" value="ECO:0007669"/>
    <property type="project" value="TreeGrafter"/>
</dbReference>
<evidence type="ECO:0000313" key="3">
    <source>
        <dbReference type="Proteomes" id="UP000001307"/>
    </source>
</evidence>
<dbReference type="PANTHER" id="PTHR18950:SF0">
    <property type="entry name" value="PROGESTERONE IMMUNOMODULATORY BINDING FACTOR 1"/>
    <property type="match status" value="1"/>
</dbReference>
<accession>E4WSL3</accession>
<dbReference type="FunCoup" id="E4WSL3">
    <property type="interactions" value="25"/>
</dbReference>
<proteinExistence type="predicted"/>
<protein>
    <submittedName>
        <fullName evidence="2">Uncharacterized protein</fullName>
    </submittedName>
</protein>
<feature type="coiled-coil region" evidence="1">
    <location>
        <begin position="21"/>
        <end position="73"/>
    </location>
</feature>
<sequence>MNENTLSENTFSEITESELLVRQQNNDMELLRIELESKKLQIESLKHDFQSRIDDLEDRAQGAERSSRILQTRLSQAVAENERMSRKSSKGWDTIRTRQTQLEEMNKNLKSEARLLEEGLESIKIDKEEYAKIAVIPQNQRSIRQMIATRVYELLQPQKTEIEVLKSQLDSMGDSFQEQAGRLNLKIEECFNLENRLKVLEQKHQNVEEELKEARDLVAINFDKGKRFDELNQAHIQCESDLEIAQKRLQLVEREKVELDERVKDLSVKLEMTKQRESLLSDDKSYLKRINTELQQKNSDLDKTSQDLMKRNMDLQTAREQIMEKYLSGTSEARISANAERKEHVEKLKLETEHELNRIKQDLSQLYSRENAVLREARDQAQNEKENLELANQRLRESLSSVQNDFAETRAAHKLRESELTTSFQSLQLESKRHQLAKTELRDALEASKLDAKAATSKMELLQREIFKIQNTCEKDKLHLEAENREISSKLKTFENLEKELDSVVLHIADDDENDPEQMLRNFGIGGNMPTNSRRRMQQSVRLAKRALNLERISVDKTREIDVLKDSNSKLKEQVSSLEAAMEGVNQPYSYLVQSAADKDNTIAQLKEKLKKQHSLILELTDHVDKLKLVKKQLICDLERVMSNRESLHSMKQSFSDLHARSSAEFGGKVKLEPRSSTSIGPVVFTK</sequence>
<dbReference type="EMBL" id="FN653015">
    <property type="protein sequence ID" value="CBY20746.1"/>
    <property type="molecule type" value="Genomic_DNA"/>
</dbReference>
<feature type="coiled-coil region" evidence="1">
    <location>
        <begin position="99"/>
        <end position="126"/>
    </location>
</feature>
<dbReference type="InterPro" id="IPR026205">
    <property type="entry name" value="PIBF1"/>
</dbReference>
<feature type="coiled-coil region" evidence="1">
    <location>
        <begin position="445"/>
        <end position="500"/>
    </location>
</feature>
<gene>
    <name evidence="2" type="ORF">GSOID_T00000750001</name>
</gene>